<proteinExistence type="predicted"/>
<gene>
    <name evidence="2" type="primary">GLEAN_02198</name>
    <name evidence="2" type="ORF">TcasGA2_TC002198</name>
</gene>
<dbReference type="Gene3D" id="3.30.420.10">
    <property type="entry name" value="Ribonuclease H-like superfamily/Ribonuclease H"/>
    <property type="match status" value="1"/>
</dbReference>
<dbReference type="AlphaFoldDB" id="D6WY65"/>
<protein>
    <recommendedName>
        <fullName evidence="1">DUF4817 domain-containing protein</fullName>
    </recommendedName>
</protein>
<keyword evidence="3" id="KW-1185">Reference proteome</keyword>
<dbReference type="GO" id="GO:0003676">
    <property type="term" value="F:nucleic acid binding"/>
    <property type="evidence" value="ECO:0007669"/>
    <property type="project" value="InterPro"/>
</dbReference>
<dbReference type="OMA" id="HYWASES"/>
<dbReference type="EMBL" id="KQ971357">
    <property type="protein sequence ID" value="EFA07720.1"/>
    <property type="molecule type" value="Genomic_DNA"/>
</dbReference>
<accession>D6WY65</accession>
<dbReference type="PANTHER" id="PTHR47326:SF1">
    <property type="entry name" value="HTH PSQ-TYPE DOMAIN-CONTAINING PROTEIN"/>
    <property type="match status" value="1"/>
</dbReference>
<dbReference type="HOGENOM" id="CLU_033666_11_3_1"/>
<evidence type="ECO:0000259" key="1">
    <source>
        <dbReference type="Pfam" id="PF16087"/>
    </source>
</evidence>
<evidence type="ECO:0000313" key="3">
    <source>
        <dbReference type="Proteomes" id="UP000007266"/>
    </source>
</evidence>
<dbReference type="Pfam" id="PF16087">
    <property type="entry name" value="DUF4817"/>
    <property type="match status" value="1"/>
</dbReference>
<dbReference type="InterPro" id="IPR036397">
    <property type="entry name" value="RNaseH_sf"/>
</dbReference>
<dbReference type="InterPro" id="IPR032135">
    <property type="entry name" value="DUF4817"/>
</dbReference>
<dbReference type="InParanoid" id="D6WY65"/>
<dbReference type="Proteomes" id="UP000007266">
    <property type="component" value="Linkage group 8"/>
</dbReference>
<evidence type="ECO:0000313" key="2">
    <source>
        <dbReference type="EMBL" id="EFA07720.1"/>
    </source>
</evidence>
<reference evidence="2 3" key="2">
    <citation type="journal article" date="2010" name="Nucleic Acids Res.">
        <title>BeetleBase in 2010: revisions to provide comprehensive genomic information for Tribolium castaneum.</title>
        <authorList>
            <person name="Kim H.S."/>
            <person name="Murphy T."/>
            <person name="Xia J."/>
            <person name="Caragea D."/>
            <person name="Park Y."/>
            <person name="Beeman R.W."/>
            <person name="Lorenzen M.D."/>
            <person name="Butcher S."/>
            <person name="Manak J.R."/>
            <person name="Brown S.J."/>
        </authorList>
    </citation>
    <scope>GENOME REANNOTATION</scope>
    <source>
        <strain evidence="2 3">Georgia GA2</strain>
    </source>
</reference>
<organism evidence="2 3">
    <name type="scientific">Tribolium castaneum</name>
    <name type="common">Red flour beetle</name>
    <dbReference type="NCBI Taxonomy" id="7070"/>
    <lineage>
        <taxon>Eukaryota</taxon>
        <taxon>Metazoa</taxon>
        <taxon>Ecdysozoa</taxon>
        <taxon>Arthropoda</taxon>
        <taxon>Hexapoda</taxon>
        <taxon>Insecta</taxon>
        <taxon>Pterygota</taxon>
        <taxon>Neoptera</taxon>
        <taxon>Endopterygota</taxon>
        <taxon>Coleoptera</taxon>
        <taxon>Polyphaga</taxon>
        <taxon>Cucujiformia</taxon>
        <taxon>Tenebrionidae</taxon>
        <taxon>Tenebrionidae incertae sedis</taxon>
        <taxon>Tribolium</taxon>
    </lineage>
</organism>
<feature type="domain" description="DUF4817" evidence="1">
    <location>
        <begin position="10"/>
        <end position="47"/>
    </location>
</feature>
<dbReference type="PhylomeDB" id="D6WY65"/>
<reference evidence="2 3" key="1">
    <citation type="journal article" date="2008" name="Nature">
        <title>The genome of the model beetle and pest Tribolium castaneum.</title>
        <authorList>
            <consortium name="Tribolium Genome Sequencing Consortium"/>
            <person name="Richards S."/>
            <person name="Gibbs R.A."/>
            <person name="Weinstock G.M."/>
            <person name="Brown S.J."/>
            <person name="Denell R."/>
            <person name="Beeman R.W."/>
            <person name="Gibbs R."/>
            <person name="Beeman R.W."/>
            <person name="Brown S.J."/>
            <person name="Bucher G."/>
            <person name="Friedrich M."/>
            <person name="Grimmelikhuijzen C.J."/>
            <person name="Klingler M."/>
            <person name="Lorenzen M."/>
            <person name="Richards S."/>
            <person name="Roth S."/>
            <person name="Schroder R."/>
            <person name="Tautz D."/>
            <person name="Zdobnov E.M."/>
            <person name="Muzny D."/>
            <person name="Gibbs R.A."/>
            <person name="Weinstock G.M."/>
            <person name="Attaway T."/>
            <person name="Bell S."/>
            <person name="Buhay C.J."/>
            <person name="Chandrabose M.N."/>
            <person name="Chavez D."/>
            <person name="Clerk-Blankenburg K.P."/>
            <person name="Cree A."/>
            <person name="Dao M."/>
            <person name="Davis C."/>
            <person name="Chacko J."/>
            <person name="Dinh H."/>
            <person name="Dugan-Rocha S."/>
            <person name="Fowler G."/>
            <person name="Garner T.T."/>
            <person name="Garnes J."/>
            <person name="Gnirke A."/>
            <person name="Hawes A."/>
            <person name="Hernandez J."/>
            <person name="Hines S."/>
            <person name="Holder M."/>
            <person name="Hume J."/>
            <person name="Jhangiani S.N."/>
            <person name="Joshi V."/>
            <person name="Khan Z.M."/>
            <person name="Jackson L."/>
            <person name="Kovar C."/>
            <person name="Kowis A."/>
            <person name="Lee S."/>
            <person name="Lewis L.R."/>
            <person name="Margolis J."/>
            <person name="Morgan M."/>
            <person name="Nazareth L.V."/>
            <person name="Nguyen N."/>
            <person name="Okwuonu G."/>
            <person name="Parker D."/>
            <person name="Richards S."/>
            <person name="Ruiz S.J."/>
            <person name="Santibanez J."/>
            <person name="Savard J."/>
            <person name="Scherer S.E."/>
            <person name="Schneider B."/>
            <person name="Sodergren E."/>
            <person name="Tautz D."/>
            <person name="Vattahil S."/>
            <person name="Villasana D."/>
            <person name="White C.S."/>
            <person name="Wright R."/>
            <person name="Park Y."/>
            <person name="Beeman R.W."/>
            <person name="Lord J."/>
            <person name="Oppert B."/>
            <person name="Lorenzen M."/>
            <person name="Brown S."/>
            <person name="Wang L."/>
            <person name="Savard J."/>
            <person name="Tautz D."/>
            <person name="Richards S."/>
            <person name="Weinstock G."/>
            <person name="Gibbs R.A."/>
            <person name="Liu Y."/>
            <person name="Worley K."/>
            <person name="Weinstock G."/>
            <person name="Elsik C.G."/>
            <person name="Reese J.T."/>
            <person name="Elhaik E."/>
            <person name="Landan G."/>
            <person name="Graur D."/>
            <person name="Arensburger P."/>
            <person name="Atkinson P."/>
            <person name="Beeman R.W."/>
            <person name="Beidler J."/>
            <person name="Brown S.J."/>
            <person name="Demuth J.P."/>
            <person name="Drury D.W."/>
            <person name="Du Y.Z."/>
            <person name="Fujiwara H."/>
            <person name="Lorenzen M."/>
            <person name="Maselli V."/>
            <person name="Osanai M."/>
            <person name="Park Y."/>
            <person name="Robertson H.M."/>
            <person name="Tu Z."/>
            <person name="Wang J.J."/>
            <person name="Wang S."/>
            <person name="Richards S."/>
            <person name="Song H."/>
            <person name="Zhang L."/>
            <person name="Sodergren E."/>
            <person name="Werner D."/>
            <person name="Stanke M."/>
            <person name="Morgenstern B."/>
            <person name="Solovyev V."/>
            <person name="Kosarev P."/>
            <person name="Brown G."/>
            <person name="Chen H.C."/>
            <person name="Ermolaeva O."/>
            <person name="Hlavina W."/>
            <person name="Kapustin Y."/>
            <person name="Kiryutin B."/>
            <person name="Kitts P."/>
            <person name="Maglott D."/>
            <person name="Pruitt K."/>
            <person name="Sapojnikov V."/>
            <person name="Souvorov A."/>
            <person name="Mackey A.J."/>
            <person name="Waterhouse R.M."/>
            <person name="Wyder S."/>
            <person name="Zdobnov E.M."/>
            <person name="Zdobnov E.M."/>
            <person name="Wyder S."/>
            <person name="Kriventseva E.V."/>
            <person name="Kadowaki T."/>
            <person name="Bork P."/>
            <person name="Aranda M."/>
            <person name="Bao R."/>
            <person name="Beermann A."/>
            <person name="Berns N."/>
            <person name="Bolognesi R."/>
            <person name="Bonneton F."/>
            <person name="Bopp D."/>
            <person name="Brown S.J."/>
            <person name="Bucher G."/>
            <person name="Butts T."/>
            <person name="Chaumot A."/>
            <person name="Denell R.E."/>
            <person name="Ferrier D.E."/>
            <person name="Friedrich M."/>
            <person name="Gordon C.M."/>
            <person name="Jindra M."/>
            <person name="Klingler M."/>
            <person name="Lan Q."/>
            <person name="Lattorff H.M."/>
            <person name="Laudet V."/>
            <person name="von Levetsow C."/>
            <person name="Liu Z."/>
            <person name="Lutz R."/>
            <person name="Lynch J.A."/>
            <person name="da Fonseca R.N."/>
            <person name="Posnien N."/>
            <person name="Reuter R."/>
            <person name="Roth S."/>
            <person name="Savard J."/>
            <person name="Schinko J.B."/>
            <person name="Schmitt C."/>
            <person name="Schoppmeier M."/>
            <person name="Schroder R."/>
            <person name="Shippy T.D."/>
            <person name="Simonnet F."/>
            <person name="Marques-Souza H."/>
            <person name="Tautz D."/>
            <person name="Tomoyasu Y."/>
            <person name="Trauner J."/>
            <person name="Van der Zee M."/>
            <person name="Vervoort M."/>
            <person name="Wittkopp N."/>
            <person name="Wimmer E.A."/>
            <person name="Yang X."/>
            <person name="Jones A.K."/>
            <person name="Sattelle D.B."/>
            <person name="Ebert P.R."/>
            <person name="Nelson D."/>
            <person name="Scott J.G."/>
            <person name="Beeman R.W."/>
            <person name="Muthukrishnan S."/>
            <person name="Kramer K.J."/>
            <person name="Arakane Y."/>
            <person name="Beeman R.W."/>
            <person name="Zhu Q."/>
            <person name="Hogenkamp D."/>
            <person name="Dixit R."/>
            <person name="Oppert B."/>
            <person name="Jiang H."/>
            <person name="Zou Z."/>
            <person name="Marshall J."/>
            <person name="Elpidina E."/>
            <person name="Vinokurov K."/>
            <person name="Oppert C."/>
            <person name="Zou Z."/>
            <person name="Evans J."/>
            <person name="Lu Z."/>
            <person name="Zhao P."/>
            <person name="Sumathipala N."/>
            <person name="Altincicek B."/>
            <person name="Vilcinskas A."/>
            <person name="Williams M."/>
            <person name="Hultmark D."/>
            <person name="Hetru C."/>
            <person name="Jiang H."/>
            <person name="Grimmelikhuijzen C.J."/>
            <person name="Hauser F."/>
            <person name="Cazzamali G."/>
            <person name="Williamson M."/>
            <person name="Park Y."/>
            <person name="Li B."/>
            <person name="Tanaka Y."/>
            <person name="Predel R."/>
            <person name="Neupert S."/>
            <person name="Schachtner J."/>
            <person name="Verleyen P."/>
            <person name="Raible F."/>
            <person name="Bork P."/>
            <person name="Friedrich M."/>
            <person name="Walden K.K."/>
            <person name="Robertson H.M."/>
            <person name="Angeli S."/>
            <person name="Foret S."/>
            <person name="Bucher G."/>
            <person name="Schuetz S."/>
            <person name="Maleszka R."/>
            <person name="Wimmer E.A."/>
            <person name="Beeman R.W."/>
            <person name="Lorenzen M."/>
            <person name="Tomoyasu Y."/>
            <person name="Miller S.C."/>
            <person name="Grossmann D."/>
            <person name="Bucher G."/>
        </authorList>
    </citation>
    <scope>NUCLEOTIDE SEQUENCE [LARGE SCALE GENOMIC DNA]</scope>
    <source>
        <strain evidence="2 3">Georgia GA2</strain>
    </source>
</reference>
<name>D6WY65_TRICA</name>
<sequence length="182" mass="21513">MYFLFGEYAGNANEAARQYAVQYPNRRHPDKNVILRLDHRMRTTGRLEPLPRELGRPRSTKTVAAEEAILEEVQNHPTISIRELSRNRELPKSIVHEVLKLEKMHRYNYTKVQALRDEDFLRRRTYCRWLLQQIEENRDFMKSVLWTDEASFTQDGVFNTHNNHYWASESNACDGTSGPLFS</sequence>
<dbReference type="PANTHER" id="PTHR47326">
    <property type="entry name" value="TRANSPOSABLE ELEMENT TC3 TRANSPOSASE-LIKE PROTEIN"/>
    <property type="match status" value="1"/>
</dbReference>